<evidence type="ECO:0000256" key="1">
    <source>
        <dbReference type="ARBA" id="ARBA00004328"/>
    </source>
</evidence>
<evidence type="ECO:0000256" key="2">
    <source>
        <dbReference type="SAM" id="MobiDB-lite"/>
    </source>
</evidence>
<dbReference type="KEGG" id="gma:AciX8_1838"/>
<organism evidence="4 5">
    <name type="scientific">Granulicella mallensis (strain ATCC BAA-1857 / DSM 23137 / MP5ACTX8)</name>
    <dbReference type="NCBI Taxonomy" id="682795"/>
    <lineage>
        <taxon>Bacteria</taxon>
        <taxon>Pseudomonadati</taxon>
        <taxon>Acidobacteriota</taxon>
        <taxon>Terriglobia</taxon>
        <taxon>Terriglobales</taxon>
        <taxon>Acidobacteriaceae</taxon>
        <taxon>Granulicella</taxon>
    </lineage>
</organism>
<evidence type="ECO:0000259" key="3">
    <source>
        <dbReference type="Pfam" id="PF05065"/>
    </source>
</evidence>
<gene>
    <name evidence="4" type="ordered locus">AciX8_1838</name>
</gene>
<accession>G8NR96</accession>
<dbReference type="HOGENOM" id="CLU_701632_0_0_0"/>
<dbReference type="SUPFAM" id="SSF56563">
    <property type="entry name" value="Major capsid protein gp5"/>
    <property type="match status" value="1"/>
</dbReference>
<evidence type="ECO:0000313" key="4">
    <source>
        <dbReference type="EMBL" id="AEU36174.1"/>
    </source>
</evidence>
<dbReference type="eggNOG" id="COG4653">
    <property type="taxonomic scope" value="Bacteria"/>
</dbReference>
<feature type="domain" description="Phage capsid-like C-terminal" evidence="3">
    <location>
        <begin position="113"/>
        <end position="381"/>
    </location>
</feature>
<evidence type="ECO:0000313" key="5">
    <source>
        <dbReference type="Proteomes" id="UP000007113"/>
    </source>
</evidence>
<reference evidence="4 5" key="1">
    <citation type="submission" date="2011-11" db="EMBL/GenBank/DDBJ databases">
        <title>Complete sequence of Granulicella mallensis MP5ACTX8.</title>
        <authorList>
            <consortium name="US DOE Joint Genome Institute"/>
            <person name="Lucas S."/>
            <person name="Copeland A."/>
            <person name="Lapidus A."/>
            <person name="Cheng J.-F."/>
            <person name="Goodwin L."/>
            <person name="Pitluck S."/>
            <person name="Peters L."/>
            <person name="Lu M."/>
            <person name="Detter J.C."/>
            <person name="Han C."/>
            <person name="Tapia R."/>
            <person name="Land M."/>
            <person name="Hauser L."/>
            <person name="Kyrpides N."/>
            <person name="Ivanova N."/>
            <person name="Mikhailova N."/>
            <person name="Pagani I."/>
            <person name="Rawat S."/>
            <person name="Mannisto M."/>
            <person name="Haggblom M."/>
            <person name="Woyke T."/>
        </authorList>
    </citation>
    <scope>NUCLEOTIDE SEQUENCE [LARGE SCALE GENOMIC DNA]</scope>
    <source>
        <strain evidence="5">ATCC BAA-1857 / DSM 23137 / MP5ACTX8</strain>
    </source>
</reference>
<comment type="subcellular location">
    <subcellularLocation>
        <location evidence="1">Virion</location>
    </subcellularLocation>
</comment>
<name>G8NR96_GRAMM</name>
<dbReference type="AlphaFoldDB" id="G8NR96"/>
<sequence>MEIKSLTEKRNKIMSDATALVAGENVTAEQRTQFDSMLADVTAIDGDIARVQAADEYRASINKATNSPRPNPGESNDVHESVEVRSAQVKQSFRNYLRTGQIEIRDLTVANSGVMIPTLFNPSVFEAQKSYGQIYDLVNVMKTDTGDPIKLVLDNDTNNGLTSVTVGTNASEVDPSITGLTLQVDNFTTGVIRIDNGLLTDAGFDVEAFIRDRFANRFFRGASNLIINGNAGAVQSITTAYNTQGFTSATTNKLGYVDFATAIGTLDPAYQPNAVWAMSNATLGYVIGLTDTAGRPLFLPNYGDASGGFVGTILGRPVKLVTQLPAVATGNVPVLFGDFKQAYTFRQQNPGLGILRLNELFAAGYETGFVGFARVGGLATNAGVSPICAITIK</sequence>
<proteinExistence type="predicted"/>
<dbReference type="Pfam" id="PF05065">
    <property type="entry name" value="Phage_capsid"/>
    <property type="match status" value="1"/>
</dbReference>
<dbReference type="STRING" id="682795.AciX8_1838"/>
<dbReference type="OrthoDB" id="9806592at2"/>
<dbReference type="RefSeq" id="WP_014265053.1">
    <property type="nucleotide sequence ID" value="NC_016631.1"/>
</dbReference>
<keyword evidence="5" id="KW-1185">Reference proteome</keyword>
<dbReference type="InterPro" id="IPR054612">
    <property type="entry name" value="Phage_capsid-like_C"/>
</dbReference>
<dbReference type="EMBL" id="CP003130">
    <property type="protein sequence ID" value="AEU36174.1"/>
    <property type="molecule type" value="Genomic_DNA"/>
</dbReference>
<feature type="region of interest" description="Disordered" evidence="2">
    <location>
        <begin position="61"/>
        <end position="81"/>
    </location>
</feature>
<dbReference type="NCBIfam" id="TIGR01554">
    <property type="entry name" value="major_cap_HK97"/>
    <property type="match status" value="1"/>
</dbReference>
<protein>
    <submittedName>
        <fullName evidence="4">Phage major capsid protein, HK97 family</fullName>
    </submittedName>
</protein>
<dbReference type="Proteomes" id="UP000007113">
    <property type="component" value="Chromosome"/>
</dbReference>
<dbReference type="InterPro" id="IPR024455">
    <property type="entry name" value="Phage_capsid"/>
</dbReference>